<feature type="domain" description="Amino acid permease/ SLC12A" evidence="6">
    <location>
        <begin position="87"/>
        <end position="507"/>
    </location>
</feature>
<name>A0ABV2ALN8_9EUKA</name>
<sequence>MDSTTKWNIESHRGLLKSSERRPSLAHLLFNQTSTNRKSTLKEILSDKIYSEEISHSSDPSSEQQNFTQMNLLFRAIFLKIGSTGEVLLRGLFSIFGVVLFTRLAPVFGNVGIVFGPILVLLCEAIVFLTVLSVCAIITNGEIHYGGVYFLVSRSLGPRFGFTIGMQFFLANCFSISLYLLGLAEALDAIFQPNFRFFEQVLSIFLLLLVFALSVAQNRVLFVLQIFVVVPLIVVSLICVFVGMAYWQSRGGNPLIAGFSAATIRANVKIPTFAEFFLATGIFFPGTLGVMSGANTAESLEKPEKSMPRGMMSGVAISTFTYLLLGIVMSSSVLGKNLVGVDLILSKIAINKWVVNVSLIASILSQAITNFNIAPNLLGGIVNDNFLRPLKVFKGRHMRLKLQLTVFVISALFILPGSFDIIAPVITAFTVITYTVLNFACFLHSFQKTPNWRPNFRFYNAYVSLTAAIIGIALIFVLDYVAALMALGITVIFAGIAALIKPEVDWGGAIDLVTMSSAIRSLKNLENKKIGAKSF</sequence>
<feature type="transmembrane region" description="Helical" evidence="5">
    <location>
        <begin position="114"/>
        <end position="139"/>
    </location>
</feature>
<evidence type="ECO:0000256" key="5">
    <source>
        <dbReference type="SAM" id="Phobius"/>
    </source>
</evidence>
<dbReference type="PANTHER" id="PTHR11827">
    <property type="entry name" value="SOLUTE CARRIER FAMILY 12, CATION COTRANSPORTERS"/>
    <property type="match status" value="1"/>
</dbReference>
<reference evidence="7 8" key="1">
    <citation type="journal article" date="2024" name="BMC Biol.">
        <title>Comparative genomics of Ascetosporea gives new insight into the evolutionary basis for animal parasitism in Rhizaria.</title>
        <authorList>
            <person name="Hiltunen Thoren M."/>
            <person name="Onut-Brannstrom I."/>
            <person name="Alfjorden A."/>
            <person name="Peckova H."/>
            <person name="Swords F."/>
            <person name="Hooper C."/>
            <person name="Holzer A.S."/>
            <person name="Bass D."/>
            <person name="Burki F."/>
        </authorList>
    </citation>
    <scope>NUCLEOTIDE SEQUENCE [LARGE SCALE GENOMIC DNA]</scope>
    <source>
        <strain evidence="7">20-A016</strain>
    </source>
</reference>
<dbReference type="InterPro" id="IPR004842">
    <property type="entry name" value="SLC12A_fam"/>
</dbReference>
<feature type="transmembrane region" description="Helical" evidence="5">
    <location>
        <begin position="425"/>
        <end position="446"/>
    </location>
</feature>
<feature type="transmembrane region" description="Helical" evidence="5">
    <location>
        <begin position="353"/>
        <end position="379"/>
    </location>
</feature>
<feature type="transmembrane region" description="Helical" evidence="5">
    <location>
        <begin position="315"/>
        <end position="333"/>
    </location>
</feature>
<organism evidence="7 8">
    <name type="scientific">Bonamia ostreae</name>
    <dbReference type="NCBI Taxonomy" id="126728"/>
    <lineage>
        <taxon>Eukaryota</taxon>
        <taxon>Sar</taxon>
        <taxon>Rhizaria</taxon>
        <taxon>Endomyxa</taxon>
        <taxon>Ascetosporea</taxon>
        <taxon>Haplosporida</taxon>
        <taxon>Bonamia</taxon>
    </lineage>
</organism>
<feature type="non-terminal residue" evidence="7">
    <location>
        <position position="535"/>
    </location>
</feature>
<comment type="subcellular location">
    <subcellularLocation>
        <location evidence="1">Membrane</location>
        <topology evidence="1">Multi-pass membrane protein</topology>
    </subcellularLocation>
</comment>
<feature type="transmembrane region" description="Helical" evidence="5">
    <location>
        <begin position="160"/>
        <end position="183"/>
    </location>
</feature>
<evidence type="ECO:0000256" key="1">
    <source>
        <dbReference type="ARBA" id="ARBA00004141"/>
    </source>
</evidence>
<feature type="transmembrane region" description="Helical" evidence="5">
    <location>
        <begin position="220"/>
        <end position="247"/>
    </location>
</feature>
<feature type="transmembrane region" description="Helical" evidence="5">
    <location>
        <begin position="195"/>
        <end position="213"/>
    </location>
</feature>
<dbReference type="EMBL" id="JBDODL010000560">
    <property type="protein sequence ID" value="MES1920227.1"/>
    <property type="molecule type" value="Genomic_DNA"/>
</dbReference>
<evidence type="ECO:0000313" key="7">
    <source>
        <dbReference type="EMBL" id="MES1920227.1"/>
    </source>
</evidence>
<gene>
    <name evidence="7" type="ORF">MHBO_001918</name>
</gene>
<feature type="transmembrane region" description="Helical" evidence="5">
    <location>
        <begin position="400"/>
        <end position="419"/>
    </location>
</feature>
<keyword evidence="2 5" id="KW-0812">Transmembrane</keyword>
<evidence type="ECO:0000256" key="2">
    <source>
        <dbReference type="ARBA" id="ARBA00022692"/>
    </source>
</evidence>
<comment type="caution">
    <text evidence="7">The sequence shown here is derived from an EMBL/GenBank/DDBJ whole genome shotgun (WGS) entry which is preliminary data.</text>
</comment>
<dbReference type="PANTHER" id="PTHR11827:SF72">
    <property type="entry name" value="GH08340P"/>
    <property type="match status" value="1"/>
</dbReference>
<evidence type="ECO:0000256" key="3">
    <source>
        <dbReference type="ARBA" id="ARBA00022989"/>
    </source>
</evidence>
<protein>
    <recommendedName>
        <fullName evidence="6">Amino acid permease/ SLC12A domain-containing protein</fullName>
    </recommendedName>
</protein>
<evidence type="ECO:0000256" key="4">
    <source>
        <dbReference type="ARBA" id="ARBA00023136"/>
    </source>
</evidence>
<accession>A0ABV2ALN8</accession>
<dbReference type="Proteomes" id="UP001439008">
    <property type="component" value="Unassembled WGS sequence"/>
</dbReference>
<dbReference type="InterPro" id="IPR004841">
    <property type="entry name" value="AA-permease/SLC12A_dom"/>
</dbReference>
<dbReference type="Gene3D" id="1.20.1740.10">
    <property type="entry name" value="Amino acid/polyamine transporter I"/>
    <property type="match status" value="1"/>
</dbReference>
<feature type="transmembrane region" description="Helical" evidence="5">
    <location>
        <begin position="276"/>
        <end position="294"/>
    </location>
</feature>
<keyword evidence="3 5" id="KW-1133">Transmembrane helix</keyword>
<proteinExistence type="predicted"/>
<feature type="transmembrane region" description="Helical" evidence="5">
    <location>
        <begin position="482"/>
        <end position="500"/>
    </location>
</feature>
<feature type="transmembrane region" description="Helical" evidence="5">
    <location>
        <begin position="458"/>
        <end position="476"/>
    </location>
</feature>
<feature type="transmembrane region" description="Helical" evidence="5">
    <location>
        <begin position="87"/>
        <end position="108"/>
    </location>
</feature>
<keyword evidence="4 5" id="KW-0472">Membrane</keyword>
<dbReference type="Pfam" id="PF00324">
    <property type="entry name" value="AA_permease"/>
    <property type="match status" value="1"/>
</dbReference>
<keyword evidence="8" id="KW-1185">Reference proteome</keyword>
<evidence type="ECO:0000313" key="8">
    <source>
        <dbReference type="Proteomes" id="UP001439008"/>
    </source>
</evidence>
<evidence type="ECO:0000259" key="6">
    <source>
        <dbReference type="Pfam" id="PF00324"/>
    </source>
</evidence>